<dbReference type="CDD" id="cd12164">
    <property type="entry name" value="GDH_like_2"/>
    <property type="match status" value="1"/>
</dbReference>
<dbReference type="AlphaFoldDB" id="A0A1E5QC77"/>
<dbReference type="EMBL" id="MCGG01000008">
    <property type="protein sequence ID" value="OEJ69283.1"/>
    <property type="molecule type" value="Genomic_DNA"/>
</dbReference>
<dbReference type="InterPro" id="IPR029753">
    <property type="entry name" value="D-isomer_DH_CS"/>
</dbReference>
<name>A0A1E5QC77_9PROT</name>
<dbReference type="Proteomes" id="UP000095347">
    <property type="component" value="Unassembled WGS sequence"/>
</dbReference>
<dbReference type="STRING" id="28181.BEN30_04175"/>
<keyword evidence="5" id="KW-1185">Reference proteome</keyword>
<sequence>MNVVFISADNPKPWLQALRRHLPEADVLVWGQDDLDPASIDYALVWKPEPGLLTRFTNLKGIFNLGAGVDALLQDQTLPRHVPLVRLVDPLLSSGMVEYCVHWVLHFHRDMHVYARQQRAQAWTQHANANTKNRAVGILGLGELGQNVAHALLLLGFENLAGWSRTAKELPGVTSYAGQDQLEAFLQRTEILLCLLPLSDATRSLINTDTLSHLPQGAFFINAGRGPLVVDEDLIDALTSGHISAAALDVFNTEPLPQEHPYWSMDNVFVTPHVASLTTPMSASEVIAEALRDLEDGKTPDNLVDFTQGY</sequence>
<dbReference type="SUPFAM" id="SSF52283">
    <property type="entry name" value="Formate/glycerate dehydrogenase catalytic domain-like"/>
    <property type="match status" value="1"/>
</dbReference>
<reference evidence="5" key="1">
    <citation type="submission" date="2016-07" db="EMBL/GenBank/DDBJ databases">
        <authorList>
            <person name="Florea S."/>
            <person name="Webb J.S."/>
            <person name="Jaromczyk J."/>
            <person name="Schardl C.L."/>
        </authorList>
    </citation>
    <scope>NUCLEOTIDE SEQUENCE [LARGE SCALE GENOMIC DNA]</scope>
    <source>
        <strain evidence="5">MV-1</strain>
    </source>
</reference>
<dbReference type="Gene3D" id="3.40.50.720">
    <property type="entry name" value="NAD(P)-binding Rossmann-like Domain"/>
    <property type="match status" value="2"/>
</dbReference>
<dbReference type="PANTHER" id="PTHR43333">
    <property type="entry name" value="2-HACID_DH_C DOMAIN-CONTAINING PROTEIN"/>
    <property type="match status" value="1"/>
</dbReference>
<comment type="caution">
    <text evidence="4">The sequence shown here is derived from an EMBL/GenBank/DDBJ whole genome shotgun (WGS) entry which is preliminary data.</text>
</comment>
<dbReference type="InterPro" id="IPR036291">
    <property type="entry name" value="NAD(P)-bd_dom_sf"/>
</dbReference>
<feature type="domain" description="D-isomer specific 2-hydroxyacid dehydrogenase NAD-binding" evidence="3">
    <location>
        <begin position="103"/>
        <end position="275"/>
    </location>
</feature>
<dbReference type="OrthoDB" id="9787219at2"/>
<dbReference type="PANTHER" id="PTHR43333:SF1">
    <property type="entry name" value="D-ISOMER SPECIFIC 2-HYDROXYACID DEHYDROGENASE NAD-BINDING DOMAIN-CONTAINING PROTEIN"/>
    <property type="match status" value="1"/>
</dbReference>
<dbReference type="RefSeq" id="WP_069956748.1">
    <property type="nucleotide sequence ID" value="NZ_MCGG01000008.1"/>
</dbReference>
<accession>A0A1E5QC77</accession>
<keyword evidence="1" id="KW-0560">Oxidoreductase</keyword>
<evidence type="ECO:0000256" key="2">
    <source>
        <dbReference type="ARBA" id="ARBA00023027"/>
    </source>
</evidence>
<dbReference type="GO" id="GO:0016616">
    <property type="term" value="F:oxidoreductase activity, acting on the CH-OH group of donors, NAD or NADP as acceptor"/>
    <property type="evidence" value="ECO:0007669"/>
    <property type="project" value="UniProtKB-ARBA"/>
</dbReference>
<proteinExistence type="predicted"/>
<evidence type="ECO:0000313" key="4">
    <source>
        <dbReference type="EMBL" id="OEJ69283.1"/>
    </source>
</evidence>
<dbReference type="Pfam" id="PF02826">
    <property type="entry name" value="2-Hacid_dh_C"/>
    <property type="match status" value="1"/>
</dbReference>
<dbReference type="InterPro" id="IPR006140">
    <property type="entry name" value="D-isomer_DH_NAD-bd"/>
</dbReference>
<evidence type="ECO:0000313" key="5">
    <source>
        <dbReference type="Proteomes" id="UP000095347"/>
    </source>
</evidence>
<keyword evidence="2" id="KW-0520">NAD</keyword>
<organism evidence="4 5">
    <name type="scientific">Magnetovibrio blakemorei</name>
    <dbReference type="NCBI Taxonomy" id="28181"/>
    <lineage>
        <taxon>Bacteria</taxon>
        <taxon>Pseudomonadati</taxon>
        <taxon>Pseudomonadota</taxon>
        <taxon>Alphaproteobacteria</taxon>
        <taxon>Rhodospirillales</taxon>
        <taxon>Magnetovibrionaceae</taxon>
        <taxon>Magnetovibrio</taxon>
    </lineage>
</organism>
<evidence type="ECO:0000259" key="3">
    <source>
        <dbReference type="Pfam" id="PF02826"/>
    </source>
</evidence>
<gene>
    <name evidence="4" type="ORF">BEN30_04175</name>
</gene>
<dbReference type="SUPFAM" id="SSF51735">
    <property type="entry name" value="NAD(P)-binding Rossmann-fold domains"/>
    <property type="match status" value="1"/>
</dbReference>
<dbReference type="GO" id="GO:0051287">
    <property type="term" value="F:NAD binding"/>
    <property type="evidence" value="ECO:0007669"/>
    <property type="project" value="InterPro"/>
</dbReference>
<evidence type="ECO:0000256" key="1">
    <source>
        <dbReference type="ARBA" id="ARBA00023002"/>
    </source>
</evidence>
<protein>
    <recommendedName>
        <fullName evidence="3">D-isomer specific 2-hydroxyacid dehydrogenase NAD-binding domain-containing protein</fullName>
    </recommendedName>
</protein>
<dbReference type="PROSITE" id="PS00671">
    <property type="entry name" value="D_2_HYDROXYACID_DH_3"/>
    <property type="match status" value="1"/>
</dbReference>